<dbReference type="GeneID" id="113216230"/>
<proteinExistence type="predicted"/>
<dbReference type="Proteomes" id="UP000504606">
    <property type="component" value="Unplaced"/>
</dbReference>
<name>A0A6J1TLQ1_FRAOC</name>
<reference evidence="3" key="1">
    <citation type="submission" date="2025-08" db="UniProtKB">
        <authorList>
            <consortium name="RefSeq"/>
        </authorList>
    </citation>
    <scope>IDENTIFICATION</scope>
    <source>
        <tissue evidence="3">Whole organism</tissue>
    </source>
</reference>
<feature type="compositionally biased region" description="Polar residues" evidence="1">
    <location>
        <begin position="100"/>
        <end position="116"/>
    </location>
</feature>
<keyword evidence="2" id="KW-1185">Reference proteome</keyword>
<organism evidence="2 3">
    <name type="scientific">Frankliniella occidentalis</name>
    <name type="common">Western flower thrips</name>
    <name type="synonym">Euthrips occidentalis</name>
    <dbReference type="NCBI Taxonomy" id="133901"/>
    <lineage>
        <taxon>Eukaryota</taxon>
        <taxon>Metazoa</taxon>
        <taxon>Ecdysozoa</taxon>
        <taxon>Arthropoda</taxon>
        <taxon>Hexapoda</taxon>
        <taxon>Insecta</taxon>
        <taxon>Pterygota</taxon>
        <taxon>Neoptera</taxon>
        <taxon>Paraneoptera</taxon>
        <taxon>Thysanoptera</taxon>
        <taxon>Terebrantia</taxon>
        <taxon>Thripoidea</taxon>
        <taxon>Thripidae</taxon>
        <taxon>Frankliniella</taxon>
    </lineage>
</organism>
<dbReference type="RefSeq" id="XP_026291751.2">
    <property type="nucleotide sequence ID" value="XM_026435966.2"/>
</dbReference>
<sequence>MYRSIVKLLAGEENVNSGLLSKSGRKKETVKFPTKIAVAALSYTSANSKGKDFDADRTLVNMLRRKTRNDEDDDNDQLQGHWNQVQAGANPGHVLLLNQVQQGPGANPGHVQQLNHIQPGHNPGPAPPAGASPAR</sequence>
<gene>
    <name evidence="3" type="primary">LOC113216230</name>
</gene>
<protein>
    <submittedName>
        <fullName evidence="3">Uncharacterized protein LOC113216230</fullName>
    </submittedName>
</protein>
<feature type="region of interest" description="Disordered" evidence="1">
    <location>
        <begin position="100"/>
        <end position="135"/>
    </location>
</feature>
<evidence type="ECO:0000256" key="1">
    <source>
        <dbReference type="SAM" id="MobiDB-lite"/>
    </source>
</evidence>
<evidence type="ECO:0000313" key="2">
    <source>
        <dbReference type="Proteomes" id="UP000504606"/>
    </source>
</evidence>
<dbReference type="KEGG" id="foc:113216230"/>
<accession>A0A6J1TLQ1</accession>
<dbReference type="AlphaFoldDB" id="A0A6J1TLQ1"/>
<evidence type="ECO:0000313" key="3">
    <source>
        <dbReference type="RefSeq" id="XP_026291751.2"/>
    </source>
</evidence>
<feature type="compositionally biased region" description="Pro residues" evidence="1">
    <location>
        <begin position="122"/>
        <end position="135"/>
    </location>
</feature>